<dbReference type="HOGENOM" id="CLU_010194_8_1_1"/>
<protein>
    <submittedName>
        <fullName evidence="4">Uncharacterized protein</fullName>
    </submittedName>
</protein>
<reference evidence="4 5" key="1">
    <citation type="submission" date="2013-03" db="EMBL/GenBank/DDBJ databases">
        <title>The Genome Sequence of Capronia epimyces CBS 606.96.</title>
        <authorList>
            <consortium name="The Broad Institute Genomics Platform"/>
            <person name="Cuomo C."/>
            <person name="de Hoog S."/>
            <person name="Gorbushina A."/>
            <person name="Walker B."/>
            <person name="Young S.K."/>
            <person name="Zeng Q."/>
            <person name="Gargeya S."/>
            <person name="Fitzgerald M."/>
            <person name="Haas B."/>
            <person name="Abouelleil A."/>
            <person name="Allen A.W."/>
            <person name="Alvarado L."/>
            <person name="Arachchi H.M."/>
            <person name="Berlin A.M."/>
            <person name="Chapman S.B."/>
            <person name="Gainer-Dewar J."/>
            <person name="Goldberg J."/>
            <person name="Griggs A."/>
            <person name="Gujja S."/>
            <person name="Hansen M."/>
            <person name="Howarth C."/>
            <person name="Imamovic A."/>
            <person name="Ireland A."/>
            <person name="Larimer J."/>
            <person name="McCowan C."/>
            <person name="Murphy C."/>
            <person name="Pearson M."/>
            <person name="Poon T.W."/>
            <person name="Priest M."/>
            <person name="Roberts A."/>
            <person name="Saif S."/>
            <person name="Shea T."/>
            <person name="Sisk P."/>
            <person name="Sykes S."/>
            <person name="Wortman J."/>
            <person name="Nusbaum C."/>
            <person name="Birren B."/>
        </authorList>
    </citation>
    <scope>NUCLEOTIDE SEQUENCE [LARGE SCALE GENOMIC DNA]</scope>
    <source>
        <strain evidence="4 5">CBS 606.96</strain>
    </source>
</reference>
<dbReference type="STRING" id="1182542.W9XVD2"/>
<dbReference type="SUPFAM" id="SSF51735">
    <property type="entry name" value="NAD(P)-binding Rossmann-fold domains"/>
    <property type="match status" value="1"/>
</dbReference>
<dbReference type="AlphaFoldDB" id="W9XVD2"/>
<evidence type="ECO:0000256" key="3">
    <source>
        <dbReference type="RuleBase" id="RU000363"/>
    </source>
</evidence>
<dbReference type="GeneID" id="19171329"/>
<dbReference type="GO" id="GO:0016616">
    <property type="term" value="F:oxidoreductase activity, acting on the CH-OH group of donors, NAD or NADP as acceptor"/>
    <property type="evidence" value="ECO:0007669"/>
    <property type="project" value="TreeGrafter"/>
</dbReference>
<gene>
    <name evidence="4" type="ORF">A1O3_07229</name>
</gene>
<organism evidence="4 5">
    <name type="scientific">Capronia epimyces CBS 606.96</name>
    <dbReference type="NCBI Taxonomy" id="1182542"/>
    <lineage>
        <taxon>Eukaryota</taxon>
        <taxon>Fungi</taxon>
        <taxon>Dikarya</taxon>
        <taxon>Ascomycota</taxon>
        <taxon>Pezizomycotina</taxon>
        <taxon>Eurotiomycetes</taxon>
        <taxon>Chaetothyriomycetidae</taxon>
        <taxon>Chaetothyriales</taxon>
        <taxon>Herpotrichiellaceae</taxon>
        <taxon>Capronia</taxon>
    </lineage>
</organism>
<accession>W9XVD2</accession>
<evidence type="ECO:0000256" key="2">
    <source>
        <dbReference type="ARBA" id="ARBA00023002"/>
    </source>
</evidence>
<name>W9XVD2_9EURO</name>
<dbReference type="CDD" id="cd05233">
    <property type="entry name" value="SDR_c"/>
    <property type="match status" value="1"/>
</dbReference>
<evidence type="ECO:0000313" key="4">
    <source>
        <dbReference type="EMBL" id="EXJ80941.1"/>
    </source>
</evidence>
<dbReference type="OrthoDB" id="1933717at2759"/>
<dbReference type="eggNOG" id="KOG1201">
    <property type="taxonomic scope" value="Eukaryota"/>
</dbReference>
<dbReference type="Pfam" id="PF00106">
    <property type="entry name" value="adh_short"/>
    <property type="match status" value="1"/>
</dbReference>
<dbReference type="Proteomes" id="UP000019478">
    <property type="component" value="Unassembled WGS sequence"/>
</dbReference>
<dbReference type="PRINTS" id="PR00080">
    <property type="entry name" value="SDRFAMILY"/>
</dbReference>
<dbReference type="PANTHER" id="PTHR24322:SF736">
    <property type="entry name" value="RETINOL DEHYDROGENASE 10"/>
    <property type="match status" value="1"/>
</dbReference>
<dbReference type="InterPro" id="IPR002347">
    <property type="entry name" value="SDR_fam"/>
</dbReference>
<dbReference type="PANTHER" id="PTHR24322">
    <property type="entry name" value="PKSB"/>
    <property type="match status" value="1"/>
</dbReference>
<dbReference type="PRINTS" id="PR00081">
    <property type="entry name" value="GDHRDH"/>
</dbReference>
<dbReference type="Gene3D" id="3.40.50.720">
    <property type="entry name" value="NAD(P)-binding Rossmann-like Domain"/>
    <property type="match status" value="1"/>
</dbReference>
<keyword evidence="2" id="KW-0560">Oxidoreductase</keyword>
<comment type="similarity">
    <text evidence="1 3">Belongs to the short-chain dehydrogenases/reductases (SDR) family.</text>
</comment>
<dbReference type="RefSeq" id="XP_007735529.1">
    <property type="nucleotide sequence ID" value="XM_007737339.1"/>
</dbReference>
<proteinExistence type="inferred from homology"/>
<comment type="caution">
    <text evidence="4">The sequence shown here is derived from an EMBL/GenBank/DDBJ whole genome shotgun (WGS) entry which is preliminary data.</text>
</comment>
<sequence length="324" mass="34214">MPVGPPKVHSDIYPFLAPGNFENAHAGKLVLVTGAGGDIAQQIAKHFALAGAALAVTDISLEKLESTVGLCRALGAKVAPFACNISNESDVQGLVKAVKASLGDIDILVNAAGVCTSKPILLDSFASIWREVEINLGGVLLTTLNVLPGMRARGRGCIINVASRAGTVTVPYLAGYSISKASVIKATESIQKDLDADGLGDKIQLYCCHPGAVLTGMSKRTMDPVVAEEYPHLATDRPKWLKNFRTSVDLCAAVCVFLATGRVKDSLRGRYIDCEHDLEAFLSPEAAAEIGKNNLHILKVDFLWGLPNDGGTSAGAFRFDVDGE</sequence>
<dbReference type="EMBL" id="AMGY01000006">
    <property type="protein sequence ID" value="EXJ80941.1"/>
    <property type="molecule type" value="Genomic_DNA"/>
</dbReference>
<keyword evidence="5" id="KW-1185">Reference proteome</keyword>
<evidence type="ECO:0000313" key="5">
    <source>
        <dbReference type="Proteomes" id="UP000019478"/>
    </source>
</evidence>
<evidence type="ECO:0000256" key="1">
    <source>
        <dbReference type="ARBA" id="ARBA00006484"/>
    </source>
</evidence>
<dbReference type="InterPro" id="IPR036291">
    <property type="entry name" value="NAD(P)-bd_dom_sf"/>
</dbReference>